<proteinExistence type="predicted"/>
<organism evidence="1 2">
    <name type="scientific">Panaeolus cyanescens</name>
    <dbReference type="NCBI Taxonomy" id="181874"/>
    <lineage>
        <taxon>Eukaryota</taxon>
        <taxon>Fungi</taxon>
        <taxon>Dikarya</taxon>
        <taxon>Basidiomycota</taxon>
        <taxon>Agaricomycotina</taxon>
        <taxon>Agaricomycetes</taxon>
        <taxon>Agaricomycetidae</taxon>
        <taxon>Agaricales</taxon>
        <taxon>Agaricineae</taxon>
        <taxon>Galeropsidaceae</taxon>
        <taxon>Panaeolus</taxon>
    </lineage>
</organism>
<dbReference type="Proteomes" id="UP000284842">
    <property type="component" value="Unassembled WGS sequence"/>
</dbReference>
<protein>
    <submittedName>
        <fullName evidence="1">Uncharacterized protein</fullName>
    </submittedName>
</protein>
<dbReference type="EMBL" id="NHTK01005420">
    <property type="protein sequence ID" value="PPQ79299.1"/>
    <property type="molecule type" value="Genomic_DNA"/>
</dbReference>
<evidence type="ECO:0000313" key="2">
    <source>
        <dbReference type="Proteomes" id="UP000284842"/>
    </source>
</evidence>
<reference evidence="1 2" key="1">
    <citation type="journal article" date="2018" name="Evol. Lett.">
        <title>Horizontal gene cluster transfer increased hallucinogenic mushroom diversity.</title>
        <authorList>
            <person name="Reynolds H.T."/>
            <person name="Vijayakumar V."/>
            <person name="Gluck-Thaler E."/>
            <person name="Korotkin H.B."/>
            <person name="Matheny P.B."/>
            <person name="Slot J.C."/>
        </authorList>
    </citation>
    <scope>NUCLEOTIDE SEQUENCE [LARGE SCALE GENOMIC DNA]</scope>
    <source>
        <strain evidence="1 2">2629</strain>
    </source>
</reference>
<name>A0A409WLE1_9AGAR</name>
<dbReference type="OrthoDB" id="2133190at2759"/>
<evidence type="ECO:0000313" key="1">
    <source>
        <dbReference type="EMBL" id="PPQ79299.1"/>
    </source>
</evidence>
<keyword evidence="2" id="KW-1185">Reference proteome</keyword>
<accession>A0A409WLE1</accession>
<dbReference type="InParanoid" id="A0A409WLE1"/>
<gene>
    <name evidence="1" type="ORF">CVT24_007784</name>
</gene>
<dbReference type="AlphaFoldDB" id="A0A409WLE1"/>
<sequence>MHNTTILSFYFGEMKAKVVLESMDVDEAVQRISAEGGDDKSQVVKERVRMQLATLFVGSVDGGLSSSGDGERYEKKTKEYVRATTDESKQMGGDVENVWKWCWKHLV</sequence>
<comment type="caution">
    <text evidence="1">The sequence shown here is derived from an EMBL/GenBank/DDBJ whole genome shotgun (WGS) entry which is preliminary data.</text>
</comment>